<accession>A0A235F990</accession>
<name>A0A235F990_9BACL</name>
<evidence type="ECO:0000313" key="1">
    <source>
        <dbReference type="EMBL" id="OYD57583.1"/>
    </source>
</evidence>
<dbReference type="OrthoDB" id="2609564at2"/>
<keyword evidence="2" id="KW-1185">Reference proteome</keyword>
<sequence>MKVLLVGIFLVGLLAGFTYYLEHPAIITMNEQPEDNHAFYLKKFGWHAVSKIGENGELIAHGESAGFRAAGLNYDTYKNKMLKAHTYSLKEKQKNGNSIKATLYEYNNRIIGGYCALEGWTPGAVPLDSKKRLTEEGVLHAGD</sequence>
<proteinExistence type="predicted"/>
<dbReference type="AlphaFoldDB" id="A0A235F990"/>
<evidence type="ECO:0000313" key="2">
    <source>
        <dbReference type="Proteomes" id="UP000215059"/>
    </source>
</evidence>
<organism evidence="1 2">
    <name type="scientific">Fictibacillus aquaticus</name>
    <dbReference type="NCBI Taxonomy" id="2021314"/>
    <lineage>
        <taxon>Bacteria</taxon>
        <taxon>Bacillati</taxon>
        <taxon>Bacillota</taxon>
        <taxon>Bacilli</taxon>
        <taxon>Bacillales</taxon>
        <taxon>Fictibacillaceae</taxon>
        <taxon>Fictibacillus</taxon>
    </lineage>
</organism>
<comment type="caution">
    <text evidence="1">The sequence shown here is derived from an EMBL/GenBank/DDBJ whole genome shotgun (WGS) entry which is preliminary data.</text>
</comment>
<gene>
    <name evidence="1" type="ORF">CGZ90_13015</name>
</gene>
<dbReference type="Proteomes" id="UP000215059">
    <property type="component" value="Unassembled WGS sequence"/>
</dbReference>
<protein>
    <submittedName>
        <fullName evidence="1">Uncharacterized protein</fullName>
    </submittedName>
</protein>
<dbReference type="EMBL" id="NOII01000003">
    <property type="protein sequence ID" value="OYD57583.1"/>
    <property type="molecule type" value="Genomic_DNA"/>
</dbReference>
<dbReference type="RefSeq" id="WP_094252934.1">
    <property type="nucleotide sequence ID" value="NZ_JBHLXL010000001.1"/>
</dbReference>
<reference evidence="1 2" key="1">
    <citation type="submission" date="2017-07" db="EMBL/GenBank/DDBJ databases">
        <title>Fictibacillus sp. nov. GDSW-R2A3 Genome sequencing and assembly.</title>
        <authorList>
            <person name="Mayilraj S."/>
        </authorList>
    </citation>
    <scope>NUCLEOTIDE SEQUENCE [LARGE SCALE GENOMIC DNA]</scope>
    <source>
        <strain evidence="1 2">GDSW-R2A3</strain>
    </source>
</reference>